<dbReference type="GO" id="GO:0006260">
    <property type="term" value="P:DNA replication"/>
    <property type="evidence" value="ECO:0007669"/>
    <property type="project" value="UniProtKB-KW"/>
</dbReference>
<evidence type="ECO:0000256" key="2">
    <source>
        <dbReference type="ARBA" id="ARBA00022705"/>
    </source>
</evidence>
<evidence type="ECO:0000256" key="10">
    <source>
        <dbReference type="SAM" id="MobiDB-lite"/>
    </source>
</evidence>
<dbReference type="InterPro" id="IPR040258">
    <property type="entry name" value="Spt16"/>
</dbReference>
<dbReference type="Proteomes" id="UP000015105">
    <property type="component" value="Chromosome 2D"/>
</dbReference>
<reference evidence="13" key="5">
    <citation type="journal article" date="2021" name="G3 (Bethesda)">
        <title>Aegilops tauschii genome assembly Aet v5.0 features greater sequence contiguity and improved annotation.</title>
        <authorList>
            <person name="Wang L."/>
            <person name="Zhu T."/>
            <person name="Rodriguez J.C."/>
            <person name="Deal K.R."/>
            <person name="Dubcovsky J."/>
            <person name="McGuire P.E."/>
            <person name="Lux T."/>
            <person name="Spannagl M."/>
            <person name="Mayer K.F.X."/>
            <person name="Baldrich P."/>
            <person name="Meyers B.C."/>
            <person name="Huo N."/>
            <person name="Gu Y.Q."/>
            <person name="Zhou H."/>
            <person name="Devos K.M."/>
            <person name="Bennetzen J.L."/>
            <person name="Unver T."/>
            <person name="Budak H."/>
            <person name="Gulick P.J."/>
            <person name="Galiba G."/>
            <person name="Kalapos B."/>
            <person name="Nelson D.R."/>
            <person name="Li P."/>
            <person name="You F.M."/>
            <person name="Luo M.C."/>
            <person name="Dvorak J."/>
        </authorList>
    </citation>
    <scope>NUCLEOTIDE SEQUENCE [LARGE SCALE GENOMIC DNA]</scope>
    <source>
        <strain evidence="13">cv. AL8/78</strain>
    </source>
</reference>
<evidence type="ECO:0000256" key="4">
    <source>
        <dbReference type="ARBA" id="ARBA00023015"/>
    </source>
</evidence>
<evidence type="ECO:0000256" key="8">
    <source>
        <dbReference type="ARBA" id="ARBA00058493"/>
    </source>
</evidence>
<evidence type="ECO:0000256" key="1">
    <source>
        <dbReference type="ARBA" id="ARBA00022454"/>
    </source>
</evidence>
<keyword evidence="6 9" id="KW-0234">DNA repair</keyword>
<keyword evidence="3 9" id="KW-0227">DNA damage</keyword>
<feature type="domain" description="FACT complex subunit SPT16 N-terminal lobe" evidence="11">
    <location>
        <begin position="17"/>
        <end position="178"/>
    </location>
</feature>
<dbReference type="InterPro" id="IPR029149">
    <property type="entry name" value="Creatin/AminoP/Spt16_N"/>
</dbReference>
<evidence type="ECO:0000256" key="7">
    <source>
        <dbReference type="ARBA" id="ARBA00023242"/>
    </source>
</evidence>
<keyword evidence="4 9" id="KW-0805">Transcription regulation</keyword>
<comment type="subcellular location">
    <subcellularLocation>
        <location evidence="9">Nucleus</location>
    </subcellularLocation>
    <subcellularLocation>
        <location evidence="9">Chromosome</location>
    </subcellularLocation>
</comment>
<dbReference type="Gene3D" id="2.30.29.30">
    <property type="entry name" value="Pleckstrin-homology domain (PH domain)/Phosphotyrosine-binding domain (PTB)"/>
    <property type="match status" value="1"/>
</dbReference>
<dbReference type="Gene3D" id="3.40.350.10">
    <property type="entry name" value="Creatinase/prolidase N-terminal domain"/>
    <property type="match status" value="1"/>
</dbReference>
<organism evidence="13 14">
    <name type="scientific">Aegilops tauschii subsp. strangulata</name>
    <name type="common">Goatgrass</name>
    <dbReference type="NCBI Taxonomy" id="200361"/>
    <lineage>
        <taxon>Eukaryota</taxon>
        <taxon>Viridiplantae</taxon>
        <taxon>Streptophyta</taxon>
        <taxon>Embryophyta</taxon>
        <taxon>Tracheophyta</taxon>
        <taxon>Spermatophyta</taxon>
        <taxon>Magnoliopsida</taxon>
        <taxon>Liliopsida</taxon>
        <taxon>Poales</taxon>
        <taxon>Poaceae</taxon>
        <taxon>BOP clade</taxon>
        <taxon>Pooideae</taxon>
        <taxon>Triticodae</taxon>
        <taxon>Triticeae</taxon>
        <taxon>Triticinae</taxon>
        <taxon>Aegilops</taxon>
    </lineage>
</organism>
<keyword evidence="7 9" id="KW-0539">Nucleus</keyword>
<dbReference type="FunFam" id="3.90.230.10:FF:000005">
    <property type="entry name" value="FACT complex subunit spt16"/>
    <property type="match status" value="1"/>
</dbReference>
<evidence type="ECO:0000256" key="6">
    <source>
        <dbReference type="ARBA" id="ARBA00023204"/>
    </source>
</evidence>
<keyword evidence="5 9" id="KW-0804">Transcription</keyword>
<dbReference type="InterPro" id="IPR011993">
    <property type="entry name" value="PH-like_dom_sf"/>
</dbReference>
<evidence type="ECO:0000256" key="9">
    <source>
        <dbReference type="RuleBase" id="RU367052"/>
    </source>
</evidence>
<dbReference type="FunFam" id="3.40.350.10:FF:000006">
    <property type="entry name" value="FACT complex subunit SPT16"/>
    <property type="match status" value="1"/>
</dbReference>
<dbReference type="InterPro" id="IPR000994">
    <property type="entry name" value="Pept_M24"/>
</dbReference>
<dbReference type="GO" id="GO:0006281">
    <property type="term" value="P:DNA repair"/>
    <property type="evidence" value="ECO:0007669"/>
    <property type="project" value="UniProtKB-UniRule"/>
</dbReference>
<comment type="function">
    <text evidence="8">Component of the FACT complex, a general chromatin factor that acts to reorganize nucleosomes. The FACT complex is involved in multiple processes that require DNA as a template such as mRNA elongation, DNA replication and DNA repair. During transcription elongation the FACT complex acts as a histone chaperone that both destabilizes and restores nucleosomal structure. It facilitates the passage of RNA polymerase II and transcription by promoting the dissociation of one histone H2A-H2B dimer from the nucleosome, then subsequently promotes the reestablishment of the nucleosome following the passage of RNA polymerase II. SSRP1 binds specifically to double-stranded DNA.</text>
</comment>
<keyword evidence="1 9" id="KW-0158">Chromosome</keyword>
<dbReference type="EnsemblPlants" id="AET2Gv20128100.13">
    <property type="protein sequence ID" value="AET2Gv20128100.13"/>
    <property type="gene ID" value="AET2Gv20128100"/>
</dbReference>
<dbReference type="InterPro" id="IPR033825">
    <property type="entry name" value="Spt16_M24"/>
</dbReference>
<dbReference type="InterPro" id="IPR056595">
    <property type="entry name" value="Fact-SPT16_PH"/>
</dbReference>
<dbReference type="Gene3D" id="3.90.230.10">
    <property type="entry name" value="Creatinase/methionine aminopeptidase superfamily"/>
    <property type="match status" value="1"/>
</dbReference>
<dbReference type="FunFam" id="2.30.29.150:FF:000004">
    <property type="entry name" value="FACT complex subunit SPT16"/>
    <property type="match status" value="1"/>
</dbReference>
<evidence type="ECO:0000259" key="11">
    <source>
        <dbReference type="SMART" id="SM01285"/>
    </source>
</evidence>
<protein>
    <recommendedName>
        <fullName evidence="9">FACT complex subunit</fullName>
    </recommendedName>
</protein>
<name>A0A453AH02_AEGTS</name>
<evidence type="ECO:0000256" key="5">
    <source>
        <dbReference type="ARBA" id="ARBA00023163"/>
    </source>
</evidence>
<dbReference type="GO" id="GO:0006368">
    <property type="term" value="P:transcription elongation by RNA polymerase II"/>
    <property type="evidence" value="ECO:0007669"/>
    <property type="project" value="TreeGrafter"/>
</dbReference>
<dbReference type="InterPro" id="IPR013953">
    <property type="entry name" value="FACT_SPT16_M"/>
</dbReference>
<evidence type="ECO:0000256" key="3">
    <source>
        <dbReference type="ARBA" id="ARBA00022763"/>
    </source>
</evidence>
<dbReference type="PANTHER" id="PTHR13980">
    <property type="entry name" value="CDC68 RELATED"/>
    <property type="match status" value="1"/>
</dbReference>
<dbReference type="AlphaFoldDB" id="A0A453AH02"/>
<reference evidence="13" key="4">
    <citation type="submission" date="2019-03" db="UniProtKB">
        <authorList>
            <consortium name="EnsemblPlants"/>
        </authorList>
    </citation>
    <scope>IDENTIFICATION</scope>
</reference>
<reference evidence="14" key="2">
    <citation type="journal article" date="2017" name="Nat. Plants">
        <title>The Aegilops tauschii genome reveals multiple impacts of transposons.</title>
        <authorList>
            <person name="Zhao G."/>
            <person name="Zou C."/>
            <person name="Li K."/>
            <person name="Wang K."/>
            <person name="Li T."/>
            <person name="Gao L."/>
            <person name="Zhang X."/>
            <person name="Wang H."/>
            <person name="Yang Z."/>
            <person name="Liu X."/>
            <person name="Jiang W."/>
            <person name="Mao L."/>
            <person name="Kong X."/>
            <person name="Jiao Y."/>
            <person name="Jia J."/>
        </authorList>
    </citation>
    <scope>NUCLEOTIDE SEQUENCE [LARGE SCALE GENOMIC DNA]</scope>
    <source>
        <strain evidence="14">cv. AL8/78</strain>
    </source>
</reference>
<dbReference type="FunFam" id="2.30.29.210:FF:000002">
    <property type="entry name" value="FACT complex subunit SPT16"/>
    <property type="match status" value="1"/>
</dbReference>
<dbReference type="Gramene" id="AET2Gv20128100.13">
    <property type="protein sequence ID" value="AET2Gv20128100.13"/>
    <property type="gene ID" value="AET2Gv20128100"/>
</dbReference>
<dbReference type="GO" id="GO:0031491">
    <property type="term" value="F:nucleosome binding"/>
    <property type="evidence" value="ECO:0007669"/>
    <property type="project" value="TreeGrafter"/>
</dbReference>
<dbReference type="PANTHER" id="PTHR13980:SF15">
    <property type="entry name" value="FACT COMPLEX SUBUNIT SPT16"/>
    <property type="match status" value="1"/>
</dbReference>
<sequence length="814" mass="90973">MTDNGKAKSGSGAAYTINLEIFSKRLKVFYDHWNGNKSDLWASSDAIAIATPPPSEDLRYLKSTALDVWLLGYEFPETIIVFMQKQIHFLCSQKKANLIGTLKDAASEAVGSDIILHVKSKNGDGIDLMDDILRAVSAQSKSDTPVVGHIAKEAPEGKVIDEERKVSHSSLMDDTEKVILDPLKAKVKLKPENIDICYPPVFQSGGKFDLRPGASSNDDYLYYDPASIIICAIGSRYSNYCSNVARTFLIDATPAQSKAYETLLKAQEAALAACKPGNQMSAVFKAAVAVFEKNAPELLPNLTKSAGTGIGLEFRESGLNLNAKNDRLIKEGMIFNVNLGLSNIQAETNNEKTKQFSLLLADTALVNDKAAEILTNCSKAVKDVAYSFNEDEEEVPKPKRAKVEPNGVEALPSKATLRSDNQEMSKEELRRQHQAELARQKNEETARRLAGGGSGNGDGRGPSRNSNELVAYKNVNDVPYSRELVIQVDQRNEAVLLPIYGSMVPFHVSTVKSVTSHQDNRTCTIRIFFNVPGMPFSNDKDLKSQGAIYLKEITFRSKDPRHSSEVVQQIKTLRRQVASRESERAERATLVTQEKLQQASNKTKQMRLNDVWIRPPFGGRGRKLTGTLEAHVNGFRYSTSRADERVDIMYGNIKHAFFQPAEKEMITLLHFHLHNHIMVGNKKTKDVQFYVEVMDVVQTVGGSRRSALDPDEIEEEQRERDRKNRINMEFQNYINKVNDHWSQPQFKGLDLEFDIPLRELGFHGVPYKASAFIIPTSTCLVELIETPFLVTIIDDPQKFVDDGGWEFLNMEASD</sequence>
<feature type="domain" description="FACT complex subunit SPT16 middle" evidence="12">
    <location>
        <begin position="486"/>
        <end position="637"/>
    </location>
</feature>
<keyword evidence="14" id="KW-1185">Reference proteome</keyword>
<dbReference type="GO" id="GO:0035101">
    <property type="term" value="C:FACT complex"/>
    <property type="evidence" value="ECO:0007669"/>
    <property type="project" value="UniProtKB-UniRule"/>
</dbReference>
<accession>A0A453AH02</accession>
<dbReference type="Gene3D" id="2.30.29.150">
    <property type="match status" value="1"/>
</dbReference>
<dbReference type="Gene3D" id="2.30.29.210">
    <property type="entry name" value="FACT complex subunit Spt16p/Cdc68p"/>
    <property type="match status" value="1"/>
</dbReference>
<dbReference type="SMART" id="SM01286">
    <property type="entry name" value="SPT16"/>
    <property type="match status" value="1"/>
</dbReference>
<dbReference type="Pfam" id="PF08644">
    <property type="entry name" value="SPT16"/>
    <property type="match status" value="1"/>
</dbReference>
<reference evidence="14" key="1">
    <citation type="journal article" date="2014" name="Science">
        <title>Ancient hybridizations among the ancestral genomes of bread wheat.</title>
        <authorList>
            <consortium name="International Wheat Genome Sequencing Consortium,"/>
            <person name="Marcussen T."/>
            <person name="Sandve S.R."/>
            <person name="Heier L."/>
            <person name="Spannagl M."/>
            <person name="Pfeifer M."/>
            <person name="Jakobsen K.S."/>
            <person name="Wulff B.B."/>
            <person name="Steuernagel B."/>
            <person name="Mayer K.F."/>
            <person name="Olsen O.A."/>
        </authorList>
    </citation>
    <scope>NUCLEOTIDE SEQUENCE [LARGE SCALE GENOMIC DNA]</scope>
    <source>
        <strain evidence="14">cv. AL8/78</strain>
    </source>
</reference>
<dbReference type="InterPro" id="IPR036005">
    <property type="entry name" value="Creatinase/aminopeptidase-like"/>
</dbReference>
<comment type="similarity">
    <text evidence="9">Belongs to the peptidase M24 family. SPT16 subfamily.</text>
</comment>
<evidence type="ECO:0000259" key="12">
    <source>
        <dbReference type="SMART" id="SM01286"/>
    </source>
</evidence>
<evidence type="ECO:0000313" key="14">
    <source>
        <dbReference type="Proteomes" id="UP000015105"/>
    </source>
</evidence>
<comment type="subunit">
    <text evidence="9">Component of the FACT complex.</text>
</comment>
<feature type="compositionally biased region" description="Basic and acidic residues" evidence="10">
    <location>
        <begin position="420"/>
        <end position="447"/>
    </location>
</feature>
<evidence type="ECO:0000313" key="13">
    <source>
        <dbReference type="EnsemblPlants" id="AET2Gv20128100.13"/>
    </source>
</evidence>
<dbReference type="InterPro" id="IPR029148">
    <property type="entry name" value="FACT-SPT16_Nlobe"/>
</dbReference>
<feature type="region of interest" description="Disordered" evidence="10">
    <location>
        <begin position="389"/>
        <end position="467"/>
    </location>
</feature>
<dbReference type="SMART" id="SM01285">
    <property type="entry name" value="FACT-Spt16_Nlob"/>
    <property type="match status" value="1"/>
</dbReference>
<dbReference type="SUPFAM" id="SSF55920">
    <property type="entry name" value="Creatinase/aminopeptidase"/>
    <property type="match status" value="1"/>
</dbReference>
<dbReference type="CDD" id="cd01091">
    <property type="entry name" value="CDC68-like"/>
    <property type="match status" value="1"/>
</dbReference>
<dbReference type="Pfam" id="PF00557">
    <property type="entry name" value="Peptidase_M24"/>
    <property type="match status" value="1"/>
</dbReference>
<dbReference type="Pfam" id="PF14826">
    <property type="entry name" value="FACT-Spt16_Nlob"/>
    <property type="match status" value="1"/>
</dbReference>
<dbReference type="Pfam" id="PF24824">
    <property type="entry name" value="PH_SPT16"/>
    <property type="match status" value="1"/>
</dbReference>
<reference evidence="13" key="3">
    <citation type="journal article" date="2017" name="Nature">
        <title>Genome sequence of the progenitor of the wheat D genome Aegilops tauschii.</title>
        <authorList>
            <person name="Luo M.C."/>
            <person name="Gu Y.Q."/>
            <person name="Puiu D."/>
            <person name="Wang H."/>
            <person name="Twardziok S.O."/>
            <person name="Deal K.R."/>
            <person name="Huo N."/>
            <person name="Zhu T."/>
            <person name="Wang L."/>
            <person name="Wang Y."/>
            <person name="McGuire P.E."/>
            <person name="Liu S."/>
            <person name="Long H."/>
            <person name="Ramasamy R.K."/>
            <person name="Rodriguez J.C."/>
            <person name="Van S.L."/>
            <person name="Yuan L."/>
            <person name="Wang Z."/>
            <person name="Xia Z."/>
            <person name="Xiao L."/>
            <person name="Anderson O.D."/>
            <person name="Ouyang S."/>
            <person name="Liang Y."/>
            <person name="Zimin A.V."/>
            <person name="Pertea G."/>
            <person name="Qi P."/>
            <person name="Bennetzen J.L."/>
            <person name="Dai X."/>
            <person name="Dawson M.W."/>
            <person name="Muller H.G."/>
            <person name="Kugler K."/>
            <person name="Rivarola-Duarte L."/>
            <person name="Spannagl M."/>
            <person name="Mayer K.F.X."/>
            <person name="Lu F.H."/>
            <person name="Bevan M.W."/>
            <person name="Leroy P."/>
            <person name="Li P."/>
            <person name="You F.M."/>
            <person name="Sun Q."/>
            <person name="Liu Z."/>
            <person name="Lyons E."/>
            <person name="Wicker T."/>
            <person name="Salzberg S.L."/>
            <person name="Devos K.M."/>
            <person name="Dvorak J."/>
        </authorList>
    </citation>
    <scope>NUCLEOTIDE SEQUENCE [LARGE SCALE GENOMIC DNA]</scope>
    <source>
        <strain evidence="13">cv. AL8/78</strain>
    </source>
</reference>
<feature type="compositionally biased region" description="Gly residues" evidence="10">
    <location>
        <begin position="450"/>
        <end position="460"/>
    </location>
</feature>
<proteinExistence type="inferred from homology"/>
<keyword evidence="2 9" id="KW-0235">DNA replication</keyword>